<keyword evidence="3" id="KW-1185">Reference proteome</keyword>
<dbReference type="AlphaFoldDB" id="A0A6G0YVP4"/>
<reference evidence="2 3" key="1">
    <citation type="submission" date="2019-08" db="EMBL/GenBank/DDBJ databases">
        <title>Whole genome of Aphis craccivora.</title>
        <authorList>
            <person name="Voronova N.V."/>
            <person name="Shulinski R.S."/>
            <person name="Bandarenka Y.V."/>
            <person name="Zhorov D.G."/>
            <person name="Warner D."/>
        </authorList>
    </citation>
    <scope>NUCLEOTIDE SEQUENCE [LARGE SCALE GENOMIC DNA]</scope>
    <source>
        <strain evidence="2">180601</strain>
        <tissue evidence="2">Whole Body</tissue>
    </source>
</reference>
<dbReference type="EMBL" id="VUJU01002274">
    <property type="protein sequence ID" value="KAF0761887.1"/>
    <property type="molecule type" value="Genomic_DNA"/>
</dbReference>
<comment type="caution">
    <text evidence="2">The sequence shown here is derived from an EMBL/GenBank/DDBJ whole genome shotgun (WGS) entry which is preliminary data.</text>
</comment>
<gene>
    <name evidence="2" type="ORF">FWK35_00038974</name>
</gene>
<accession>A0A6G0YVP4</accession>
<evidence type="ECO:0000256" key="1">
    <source>
        <dbReference type="SAM" id="MobiDB-lite"/>
    </source>
</evidence>
<evidence type="ECO:0000313" key="3">
    <source>
        <dbReference type="Proteomes" id="UP000478052"/>
    </source>
</evidence>
<dbReference type="Proteomes" id="UP000478052">
    <property type="component" value="Unassembled WGS sequence"/>
</dbReference>
<organism evidence="2 3">
    <name type="scientific">Aphis craccivora</name>
    <name type="common">Cowpea aphid</name>
    <dbReference type="NCBI Taxonomy" id="307492"/>
    <lineage>
        <taxon>Eukaryota</taxon>
        <taxon>Metazoa</taxon>
        <taxon>Ecdysozoa</taxon>
        <taxon>Arthropoda</taxon>
        <taxon>Hexapoda</taxon>
        <taxon>Insecta</taxon>
        <taxon>Pterygota</taxon>
        <taxon>Neoptera</taxon>
        <taxon>Paraneoptera</taxon>
        <taxon>Hemiptera</taxon>
        <taxon>Sternorrhyncha</taxon>
        <taxon>Aphidomorpha</taxon>
        <taxon>Aphidoidea</taxon>
        <taxon>Aphididae</taxon>
        <taxon>Aphidini</taxon>
        <taxon>Aphis</taxon>
        <taxon>Aphis</taxon>
    </lineage>
</organism>
<name>A0A6G0YVP4_APHCR</name>
<evidence type="ECO:0000313" key="2">
    <source>
        <dbReference type="EMBL" id="KAF0761887.1"/>
    </source>
</evidence>
<protein>
    <submittedName>
        <fullName evidence="2">Uncharacterized protein</fullName>
    </submittedName>
</protein>
<proteinExistence type="predicted"/>
<sequence length="147" mass="15871">MCRASSNVRLHHQSLSDVLADHVAGDLAEDVPAQVQESSAQAQSQGRVQGRAVRARRRLLLSTVIGHRRLSPWSDAATPIAAAERRKSFAVFGEKEPQQETPAVDQIKVHGPVGHIRPGGCSRDQQLSPRVQIHGKAGRSKTGSFSS</sequence>
<feature type="region of interest" description="Disordered" evidence="1">
    <location>
        <begin position="94"/>
        <end position="147"/>
    </location>
</feature>